<organism evidence="9 10">
    <name type="scientific">Sphaerimonospora cavernae</name>
    <dbReference type="NCBI Taxonomy" id="1740611"/>
    <lineage>
        <taxon>Bacteria</taxon>
        <taxon>Bacillati</taxon>
        <taxon>Actinomycetota</taxon>
        <taxon>Actinomycetes</taxon>
        <taxon>Streptosporangiales</taxon>
        <taxon>Streptosporangiaceae</taxon>
        <taxon>Sphaerimonospora</taxon>
    </lineage>
</organism>
<dbReference type="PRINTS" id="PR00738">
    <property type="entry name" value="GLHYDRLASE20"/>
</dbReference>
<accession>A0ABV6U994</accession>
<dbReference type="PANTHER" id="PTHR22600">
    <property type="entry name" value="BETA-HEXOSAMINIDASE"/>
    <property type="match status" value="1"/>
</dbReference>
<reference evidence="9 10" key="1">
    <citation type="submission" date="2024-09" db="EMBL/GenBank/DDBJ databases">
        <authorList>
            <person name="Sun Q."/>
            <person name="Mori K."/>
        </authorList>
    </citation>
    <scope>NUCLEOTIDE SEQUENCE [LARGE SCALE GENOMIC DNA]</scope>
    <source>
        <strain evidence="9 10">TBRC 1851</strain>
    </source>
</reference>
<feature type="region of interest" description="Disordered" evidence="6">
    <location>
        <begin position="256"/>
        <end position="276"/>
    </location>
</feature>
<evidence type="ECO:0000256" key="3">
    <source>
        <dbReference type="ARBA" id="ARBA00012663"/>
    </source>
</evidence>
<dbReference type="SUPFAM" id="SSF51445">
    <property type="entry name" value="(Trans)glycosidases"/>
    <property type="match status" value="1"/>
</dbReference>
<dbReference type="InterPro" id="IPR029018">
    <property type="entry name" value="Hex-like_dom2"/>
</dbReference>
<evidence type="ECO:0000256" key="5">
    <source>
        <dbReference type="ARBA" id="ARBA00023295"/>
    </source>
</evidence>
<dbReference type="CDD" id="cd06568">
    <property type="entry name" value="GH20_SpHex_like"/>
    <property type="match status" value="1"/>
</dbReference>
<sequence length="871" mass="91069">MSISFLSAVSARWVRRRNRDRSRHPRARTITALTVGALLTASLTGAMTNGGASADATAVPVAPRVVPLPVSMTSGKAGDAFTLGSGARIVVNDASAVAVADRLAAILRPSTGYALPVSKAPAVAGDISLAVGDPGVPDAEGYRLDVTHSGVEIVAANGHGLFNGVQTLRQLFPIWVESRTERPAGWTIPGVKISDYPRYQYRGAMLDIGRHYEPPSVIKTYIDEIAAYKVNTLHLHLSDDQGFRIAIDGRPELTDIGGQYSGGTSKPQDGAENADPGGYWTQADYVDVVKYAASRFVTIVPEIDLPGHTNAIIMSYASDEAQAYKGGTIYDPSVNCSNKKPPVWNLSNQVNFSALCPDSPLTWKIVTDIIEQLSALTPGPYLHIGGDEVSPPLLSHDQYRDFVARTAKIVKVQGKTAMGWNEIGVAPFGSDPEMPQGVVQYWGVAPAGAGGDSARTAVQKGMKIVMSPANKTYLDMKYTPGTPIGTSWACVCDNDVFYDWEPSTLVPERTASGTTLPAVTDEHIIGVEAPIWTETLKNLSHIEFMAFPRLTAIAEIGWSPKPGSDHPDRSLASFKVREAAQGGRWQVKGQNFYPSAQVPWGLDLLAGDRTLSDRNEVSGALATLAAPGRALGELSATIEWGDGTSSKGGLTGVEATDRTANGLYTLSGDHTYRANGEYQAKVTVSVDGRDPVVAGFTVTASGVPACTTTITGARSGPLTVSSGVACLDRATISGPVTVKAGAGLYASRSRLTGPLTASGAVDVLMCDTTVSGPLSLAGGGRVWLGNRNGGCAPAKINGPVTVTGTTGQVTIDGGVVSGPLHLRDNKVSAAPIVAGNRIGGPLSCAGNSPMPSNDGRPNTVSGPKTGQCAEL</sequence>
<dbReference type="EC" id="3.2.1.52" evidence="3"/>
<name>A0ABV6U994_9ACTN</name>
<dbReference type="EMBL" id="JBHMQT010000044">
    <property type="protein sequence ID" value="MFC0864742.1"/>
    <property type="molecule type" value="Genomic_DNA"/>
</dbReference>
<dbReference type="InterPro" id="IPR025705">
    <property type="entry name" value="Beta_hexosaminidase_sua/sub"/>
</dbReference>
<evidence type="ECO:0000256" key="4">
    <source>
        <dbReference type="ARBA" id="ARBA00022801"/>
    </source>
</evidence>
<evidence type="ECO:0000256" key="1">
    <source>
        <dbReference type="ARBA" id="ARBA00001231"/>
    </source>
</evidence>
<keyword evidence="10" id="KW-1185">Reference proteome</keyword>
<protein>
    <recommendedName>
        <fullName evidence="3">beta-N-acetylhexosaminidase</fullName>
        <ecNumber evidence="3">3.2.1.52</ecNumber>
    </recommendedName>
</protein>
<dbReference type="Pfam" id="PF02838">
    <property type="entry name" value="Glyco_hydro_20b"/>
    <property type="match status" value="1"/>
</dbReference>
<evidence type="ECO:0000256" key="2">
    <source>
        <dbReference type="ARBA" id="ARBA00006285"/>
    </source>
</evidence>
<evidence type="ECO:0000259" key="7">
    <source>
        <dbReference type="Pfam" id="PF00728"/>
    </source>
</evidence>
<dbReference type="InterPro" id="IPR015883">
    <property type="entry name" value="Glyco_hydro_20_cat"/>
</dbReference>
<dbReference type="Proteomes" id="UP001589870">
    <property type="component" value="Unassembled WGS sequence"/>
</dbReference>
<comment type="similarity">
    <text evidence="2">Belongs to the glycosyl hydrolase 20 family.</text>
</comment>
<dbReference type="InterPro" id="IPR015882">
    <property type="entry name" value="HEX_bac_N"/>
</dbReference>
<dbReference type="InterPro" id="IPR017853">
    <property type="entry name" value="GH"/>
</dbReference>
<feature type="domain" description="Beta-hexosaminidase bacterial type N-terminal" evidence="8">
    <location>
        <begin position="63"/>
        <end position="196"/>
    </location>
</feature>
<dbReference type="Gene3D" id="3.20.20.80">
    <property type="entry name" value="Glycosidases"/>
    <property type="match status" value="1"/>
</dbReference>
<evidence type="ECO:0000256" key="6">
    <source>
        <dbReference type="SAM" id="MobiDB-lite"/>
    </source>
</evidence>
<gene>
    <name evidence="9" type="ORF">ACFHYQ_20840</name>
</gene>
<evidence type="ECO:0000313" key="10">
    <source>
        <dbReference type="Proteomes" id="UP001589870"/>
    </source>
</evidence>
<dbReference type="Gene3D" id="3.30.379.10">
    <property type="entry name" value="Chitobiase/beta-hexosaminidase domain 2-like"/>
    <property type="match status" value="1"/>
</dbReference>
<keyword evidence="4" id="KW-0378">Hydrolase</keyword>
<dbReference type="SUPFAM" id="SSF55545">
    <property type="entry name" value="beta-N-acetylhexosaminidase-like domain"/>
    <property type="match status" value="1"/>
</dbReference>
<feature type="compositionally biased region" description="Polar residues" evidence="6">
    <location>
        <begin position="845"/>
        <end position="864"/>
    </location>
</feature>
<feature type="domain" description="Glycoside hydrolase family 20 catalytic" evidence="7">
    <location>
        <begin position="199"/>
        <end position="560"/>
    </location>
</feature>
<comment type="caution">
    <text evidence="9">The sequence shown here is derived from an EMBL/GenBank/DDBJ whole genome shotgun (WGS) entry which is preliminary data.</text>
</comment>
<feature type="region of interest" description="Disordered" evidence="6">
    <location>
        <begin position="844"/>
        <end position="871"/>
    </location>
</feature>
<dbReference type="PANTHER" id="PTHR22600:SF57">
    <property type="entry name" value="BETA-N-ACETYLHEXOSAMINIDASE"/>
    <property type="match status" value="1"/>
</dbReference>
<evidence type="ECO:0000259" key="8">
    <source>
        <dbReference type="Pfam" id="PF02838"/>
    </source>
</evidence>
<evidence type="ECO:0000313" key="9">
    <source>
        <dbReference type="EMBL" id="MFC0864742.1"/>
    </source>
</evidence>
<keyword evidence="5" id="KW-0326">Glycosidase</keyword>
<proteinExistence type="inferred from homology"/>
<dbReference type="Pfam" id="PF00728">
    <property type="entry name" value="Glyco_hydro_20"/>
    <property type="match status" value="1"/>
</dbReference>
<comment type="catalytic activity">
    <reaction evidence="1">
        <text>Hydrolysis of terminal non-reducing N-acetyl-D-hexosamine residues in N-acetyl-beta-D-hexosaminides.</text>
        <dbReference type="EC" id="3.2.1.52"/>
    </reaction>
</comment>
<dbReference type="RefSeq" id="WP_394302809.1">
    <property type="nucleotide sequence ID" value="NZ_JBHMQT010000044.1"/>
</dbReference>